<accession>A0ABT9I8D4</accession>
<dbReference type="Proteomes" id="UP001233673">
    <property type="component" value="Unassembled WGS sequence"/>
</dbReference>
<gene>
    <name evidence="1" type="ORF">QOZ88_04145</name>
</gene>
<evidence type="ECO:0008006" key="3">
    <source>
        <dbReference type="Google" id="ProtNLM"/>
    </source>
</evidence>
<sequence>MSEHVEVWRQPAGSWRWRYVGAEDGGGTVELPSHSSEATCEAAVDAARTAYPGLTVVVDRSSADDAAADGAAWRARWLGAALVVFLVAVRRHGVRTAAVVVVAALAVTARDRRGARTGGSAA</sequence>
<comment type="caution">
    <text evidence="1">The sequence shown here is derived from an EMBL/GenBank/DDBJ whole genome shotgun (WGS) entry which is preliminary data.</text>
</comment>
<name>A0ABT9I8D4_9ACTN</name>
<evidence type="ECO:0000313" key="2">
    <source>
        <dbReference type="Proteomes" id="UP001233673"/>
    </source>
</evidence>
<protein>
    <recommendedName>
        <fullName evidence="3">DUF1508 domain-containing protein</fullName>
    </recommendedName>
</protein>
<organism evidence="1 2">
    <name type="scientific">Blastococcus carthaginiensis</name>
    <dbReference type="NCBI Taxonomy" id="3050034"/>
    <lineage>
        <taxon>Bacteria</taxon>
        <taxon>Bacillati</taxon>
        <taxon>Actinomycetota</taxon>
        <taxon>Actinomycetes</taxon>
        <taxon>Geodermatophilales</taxon>
        <taxon>Geodermatophilaceae</taxon>
        <taxon>Blastococcus</taxon>
    </lineage>
</organism>
<evidence type="ECO:0000313" key="1">
    <source>
        <dbReference type="EMBL" id="MDP5181818.1"/>
    </source>
</evidence>
<keyword evidence="2" id="KW-1185">Reference proteome</keyword>
<reference evidence="2" key="1">
    <citation type="submission" date="2023-05" db="EMBL/GenBank/DDBJ databases">
        <title>Draft genome of Pseudofrankia sp. BMG5.37.</title>
        <authorList>
            <person name="Gtari M."/>
            <person name="Ghodhbane F."/>
            <person name="Sbissi I."/>
        </authorList>
    </citation>
    <scope>NUCLEOTIDE SEQUENCE [LARGE SCALE GENOMIC DNA]</scope>
    <source>
        <strain evidence="2">BMG 814</strain>
    </source>
</reference>
<dbReference type="EMBL" id="JASNFN010000002">
    <property type="protein sequence ID" value="MDP5181818.1"/>
    <property type="molecule type" value="Genomic_DNA"/>
</dbReference>
<proteinExistence type="predicted"/>
<dbReference type="RefSeq" id="WP_305998524.1">
    <property type="nucleotide sequence ID" value="NZ_JASNFN010000002.1"/>
</dbReference>